<keyword evidence="2" id="KW-1185">Reference proteome</keyword>
<sequence>MLRAYNSGTRAAPYESLVVADIGDVNVNVYDLKDTCRRIREAYRQIVATGCIPLTMGGDHTIAYPILQAVAEKHGPVGLVHVDAHADTSDMVLGEKIGHGTPFRRCVEEGLLDCKRVVQIGLRGSGYSPDAYEWSRAQGFRVVQAEECWFKSLAPLMAEVRAQMGSGPVYLSFDIDALDPGFAPGTGTPEIAGLTPIQGVEVIRGCRGLNLVGCDLVEVSPPYDTTAVSQHVDDILVKVPADSKVPPGLAVRRKEKFKHLLKYKLYGRVSSVLIIGTLVPTGSIRWVSRSHFPGSLDDVDEQPVPVRHITNYWQGKKVFLLSGLWKSPRREAVLADGTMLHSGGSPPLSSGTLAHMERRTAFVDSAVSGHGKADSKEQLLKYEPYCLWFIEESGSQVTQASKVWGEVPLPEDLEAEKDVQASRSLLDDDEDFAADEASGDLPSGEDDGSTPWPPLTETTIYYRALVNFTDSLVYVPELEDILSPAFNEISEAVVDTLTPRAPYPYRAFPALCRKVIREDGVDVFVELDVGSDYNSNDEQIRSVLYNVVKEGAIASYVTSVQGFQFRRLGEAQPLPPVEPIAEPGLYCAMPSACVACWPRRGVGLHVVSQCVFPSASFVVTPSIRPCMPDEYRCGDGTCILMEYLCDNRPDCRDMSDETDCDTKQLAPPALTTPPAITTPGKKPPRPPSTPGPCRADQATCQSGECIPRDYICDRERDCADGSDEFRCSTPSPCEPNEFKCKNGRCALKLWRCDGDNDCEDNSDETDCPTKGPGDRCAPEQFECLSDRTCIPASYQCDEEPDCPDRSDEYGCTPPSVTSPPEESVQAARGATVTFTCQAVGVPMPIITWRLNWGHIPVSGRISMTSKNGRGTLTIRDVKEADQGAYTCEAINAKGLVFGIPDGVLTLTSNPNLSNCPEGHFSVEGRCVSCFCAGITKNCKGTGRYRNQMSLRFTEEEDFKGTEARVNVSYPSRPGTPPLSSTQLLINPEMEEFQLVDLSRRFLNLDSFWTLPRQFLGNKIDSYGGSLKYKVRYTLARGLSEVVERPDVILVGNGRRLVYRRGSTTPARVVNQKEIKFTEDNWQHSNGRAVSREDLMMTLANLDSISIRTIYDNHMVSVALSDIVMDITNVEFSTLGHAKSVEECKCPPGYSGLSCEMCSAGFERIPGGLYLGTCAGCNCNGHASACDPISGHCLSCQHNTEGPQCDKCRSGYFGDPSRGHHDDCKPCPCPYYETSRRFSDTCFLDVDQQPTCDACRPGYTGRRCEKCAPGYQGNPLLPNGQCVPMQSSKCDNRGTISSNGRPCSCKNNVAGALCDECKPGFFHLSEANPEGCLRCFCMGVTKQCASSTWSRDQVRGGVNGQLFSLSNSASTTTISEGISQRGSSEVVYRSFSSVPSDIYYWVLPESFRGDKVTAYGGELRYTVRFEPFQRSLVIDGQPDVVLQGNGIFLEHYSQTKPLPRVPQPITVTFRESAWRRADGQPCTREHLLMALADVTVFMIRATYADNMAESSISDIKMDIAVPEVTGNERALEVEECTCPQGYTGPSCQECDEGYTRSRSGLYLGTCERCDCNGHASSCDPETGTCLQCLHNTAGTKCERCQTGYYGNPATGGAEACQPCPCPGTASNNQFSTTCYLEPDGQPTCDNCPPGYTGRRCEREEKPSADSCGYPYLEKHMEGLLHVGCGAEAVFNFSWEKEIVMFGSGDGGDQWPTTAGTVVIPTRSLLSTTVQHRTTRSTTRAGVGTISVTPNRSASRLPPRHTPSPESRHSSFQHLLRIHLNTFNLRLSMLERNTLDMKEGIHSMEDEQSQLSSQLKELIAMQAGEKSKKVFELEKSYTDMEARLSRLEGRLEILIDGFTALAQEMNKMKRARQTSRSPQERKALPSLATVLAVPLYLKPQAPVRITPTKTPFTSRATVPKSIPTPGLPVNKSMSAPRRDRKLKSAPTTTAVKNTTRLQAVTRLSKSQAATRSSIKLRTTLSKPKSTSKQATVKPETKKPGGRKSAVTTKRVSQPSKTKPKEVEKKATITKFQLEPPSHKPKPVKPDQANKKDSASPSKNNKAFRSDAPVPRKAQGEEEGDSKGSSKPHKVNCYNCDQRGSESCSGDVCRCKMNVEGPSCSSCKPGTFHLSPENKDGCLSCFCMGITQQCSSSTYYRDVVSSVFSPGNFKGFALVNRQRTNRISTGFTVEVSTEGTQLSYSNFDNLGQEPHYWQLPEVYQGDKSWLAECRESAGCC</sequence>
<evidence type="ECO:0000313" key="1">
    <source>
        <dbReference type="EMBL" id="KAI3356953.1"/>
    </source>
</evidence>
<organism evidence="1 2">
    <name type="scientific">Scortum barcoo</name>
    <name type="common">barcoo grunter</name>
    <dbReference type="NCBI Taxonomy" id="214431"/>
    <lineage>
        <taxon>Eukaryota</taxon>
        <taxon>Metazoa</taxon>
        <taxon>Chordata</taxon>
        <taxon>Craniata</taxon>
        <taxon>Vertebrata</taxon>
        <taxon>Euteleostomi</taxon>
        <taxon>Actinopterygii</taxon>
        <taxon>Neopterygii</taxon>
        <taxon>Teleostei</taxon>
        <taxon>Neoteleostei</taxon>
        <taxon>Acanthomorphata</taxon>
        <taxon>Eupercaria</taxon>
        <taxon>Centrarchiformes</taxon>
        <taxon>Terapontoidei</taxon>
        <taxon>Terapontidae</taxon>
        <taxon>Scortum</taxon>
    </lineage>
</organism>
<gene>
    <name evidence="1" type="ORF">L3Q82_003589</name>
</gene>
<proteinExistence type="predicted"/>
<reference evidence="1" key="1">
    <citation type="submission" date="2022-04" db="EMBL/GenBank/DDBJ databases">
        <title>Jade perch genome.</title>
        <authorList>
            <person name="Chao B."/>
        </authorList>
    </citation>
    <scope>NUCLEOTIDE SEQUENCE</scope>
    <source>
        <strain evidence="1">CB-2022</strain>
    </source>
</reference>
<accession>A0ACB8VNX4</accession>
<comment type="caution">
    <text evidence="1">The sequence shown here is derived from an EMBL/GenBank/DDBJ whole genome shotgun (WGS) entry which is preliminary data.</text>
</comment>
<evidence type="ECO:0000313" key="2">
    <source>
        <dbReference type="Proteomes" id="UP000831701"/>
    </source>
</evidence>
<dbReference type="EMBL" id="CM041549">
    <property type="protein sequence ID" value="KAI3356953.1"/>
    <property type="molecule type" value="Genomic_DNA"/>
</dbReference>
<name>A0ACB8VNX4_9TELE</name>
<dbReference type="Proteomes" id="UP000831701">
    <property type="component" value="Chromosome 19"/>
</dbReference>
<protein>
    <submittedName>
        <fullName evidence="1">Uncharacterized protein</fullName>
    </submittedName>
</protein>